<dbReference type="EMBL" id="JADGJW010000492">
    <property type="protein sequence ID" value="KAJ3216200.1"/>
    <property type="molecule type" value="Genomic_DNA"/>
</dbReference>
<dbReference type="SUPFAM" id="SSF57667">
    <property type="entry name" value="beta-beta-alpha zinc fingers"/>
    <property type="match status" value="1"/>
</dbReference>
<dbReference type="AlphaFoldDB" id="A0AAD5TYT1"/>
<evidence type="ECO:0000313" key="7">
    <source>
        <dbReference type="EMBL" id="KAJ3216200.1"/>
    </source>
</evidence>
<keyword evidence="4" id="KW-0862">Zinc</keyword>
<dbReference type="InterPro" id="IPR013087">
    <property type="entry name" value="Znf_C2H2_type"/>
</dbReference>
<proteinExistence type="predicted"/>
<dbReference type="InterPro" id="IPR036236">
    <property type="entry name" value="Znf_C2H2_sf"/>
</dbReference>
<evidence type="ECO:0000256" key="3">
    <source>
        <dbReference type="ARBA" id="ARBA00022771"/>
    </source>
</evidence>
<comment type="caution">
    <text evidence="7">The sequence shown here is derived from an EMBL/GenBank/DDBJ whole genome shotgun (WGS) entry which is preliminary data.</text>
</comment>
<dbReference type="GO" id="GO:0008270">
    <property type="term" value="F:zinc ion binding"/>
    <property type="evidence" value="ECO:0007669"/>
    <property type="project" value="UniProtKB-KW"/>
</dbReference>
<evidence type="ECO:0000256" key="1">
    <source>
        <dbReference type="ARBA" id="ARBA00022723"/>
    </source>
</evidence>
<protein>
    <recommendedName>
        <fullName evidence="6">C2H2-type domain-containing protein</fullName>
    </recommendedName>
</protein>
<evidence type="ECO:0000256" key="2">
    <source>
        <dbReference type="ARBA" id="ARBA00022737"/>
    </source>
</evidence>
<accession>A0AAD5TYT1</accession>
<dbReference type="Gene3D" id="3.30.160.60">
    <property type="entry name" value="Classic Zinc Finger"/>
    <property type="match status" value="1"/>
</dbReference>
<keyword evidence="2" id="KW-0677">Repeat</keyword>
<evidence type="ECO:0000259" key="6">
    <source>
        <dbReference type="PROSITE" id="PS50157"/>
    </source>
</evidence>
<gene>
    <name evidence="7" type="ORF">HK099_005985</name>
</gene>
<keyword evidence="3 5" id="KW-0863">Zinc-finger</keyword>
<sequence length="188" mass="22086">MQYQDKLQYTQPPSFIKNEHTEKLPTYLQILPFNIQSLLIDKPVNPTGQSSIPTSPPPPYEPLNYQNKPNYSNKFSISNLIQAPVKQKEYLNEPKLKKKEGKQEQILRCPDSKCNQFGKERKFTSHYMLKSHLAVHLEKRFSCDDCSKRFGRKHDLQRHCRNIHGKKFIDPTLKRLLVANLDETYKKS</sequence>
<dbReference type="PROSITE" id="PS50157">
    <property type="entry name" value="ZINC_FINGER_C2H2_2"/>
    <property type="match status" value="1"/>
</dbReference>
<dbReference type="FunFam" id="3.30.160.60:FF:000100">
    <property type="entry name" value="Zinc finger 45-like"/>
    <property type="match status" value="1"/>
</dbReference>
<organism evidence="7 8">
    <name type="scientific">Clydaea vesicula</name>
    <dbReference type="NCBI Taxonomy" id="447962"/>
    <lineage>
        <taxon>Eukaryota</taxon>
        <taxon>Fungi</taxon>
        <taxon>Fungi incertae sedis</taxon>
        <taxon>Chytridiomycota</taxon>
        <taxon>Chytridiomycota incertae sedis</taxon>
        <taxon>Chytridiomycetes</taxon>
        <taxon>Lobulomycetales</taxon>
        <taxon>Lobulomycetaceae</taxon>
        <taxon>Clydaea</taxon>
    </lineage>
</organism>
<dbReference type="Proteomes" id="UP001211065">
    <property type="component" value="Unassembled WGS sequence"/>
</dbReference>
<evidence type="ECO:0000256" key="5">
    <source>
        <dbReference type="PROSITE-ProRule" id="PRU00042"/>
    </source>
</evidence>
<keyword evidence="8" id="KW-1185">Reference proteome</keyword>
<name>A0AAD5TYT1_9FUNG</name>
<dbReference type="PROSITE" id="PS00028">
    <property type="entry name" value="ZINC_FINGER_C2H2_1"/>
    <property type="match status" value="1"/>
</dbReference>
<feature type="domain" description="C2H2-type" evidence="6">
    <location>
        <begin position="141"/>
        <end position="164"/>
    </location>
</feature>
<reference evidence="7" key="1">
    <citation type="submission" date="2020-05" db="EMBL/GenBank/DDBJ databases">
        <title>Phylogenomic resolution of chytrid fungi.</title>
        <authorList>
            <person name="Stajich J.E."/>
            <person name="Amses K."/>
            <person name="Simmons R."/>
            <person name="Seto K."/>
            <person name="Myers J."/>
            <person name="Bonds A."/>
            <person name="Quandt C.A."/>
            <person name="Barry K."/>
            <person name="Liu P."/>
            <person name="Grigoriev I."/>
            <person name="Longcore J.E."/>
            <person name="James T.Y."/>
        </authorList>
    </citation>
    <scope>NUCLEOTIDE SEQUENCE</scope>
    <source>
        <strain evidence="7">JEL0476</strain>
    </source>
</reference>
<dbReference type="SMART" id="SM00355">
    <property type="entry name" value="ZnF_C2H2"/>
    <property type="match status" value="2"/>
</dbReference>
<keyword evidence="1" id="KW-0479">Metal-binding</keyword>
<evidence type="ECO:0000256" key="4">
    <source>
        <dbReference type="ARBA" id="ARBA00022833"/>
    </source>
</evidence>
<evidence type="ECO:0000313" key="8">
    <source>
        <dbReference type="Proteomes" id="UP001211065"/>
    </source>
</evidence>